<name>A0AAD7TRL2_9APHY</name>
<feature type="compositionally biased region" description="Low complexity" evidence="1">
    <location>
        <begin position="1"/>
        <end position="14"/>
    </location>
</feature>
<dbReference type="AlphaFoldDB" id="A0AAD7TRL2"/>
<evidence type="ECO:0000256" key="1">
    <source>
        <dbReference type="SAM" id="MobiDB-lite"/>
    </source>
</evidence>
<sequence length="87" mass="9237">MRMTTTQMVQNTVMKTPPKTSPISAMDPRAALLFDVGADEGEEALVADEVESDSELVQDEAGDVAVEDDVELLVEDGLGVGRLGSGW</sequence>
<organism evidence="2 3">
    <name type="scientific">Trametes cubensis</name>
    <dbReference type="NCBI Taxonomy" id="1111947"/>
    <lineage>
        <taxon>Eukaryota</taxon>
        <taxon>Fungi</taxon>
        <taxon>Dikarya</taxon>
        <taxon>Basidiomycota</taxon>
        <taxon>Agaricomycotina</taxon>
        <taxon>Agaricomycetes</taxon>
        <taxon>Polyporales</taxon>
        <taxon>Polyporaceae</taxon>
        <taxon>Trametes</taxon>
    </lineage>
</organism>
<dbReference type="Proteomes" id="UP001215151">
    <property type="component" value="Unassembled WGS sequence"/>
</dbReference>
<feature type="region of interest" description="Disordered" evidence="1">
    <location>
        <begin position="1"/>
        <end position="25"/>
    </location>
</feature>
<evidence type="ECO:0000313" key="2">
    <source>
        <dbReference type="EMBL" id="KAJ8475266.1"/>
    </source>
</evidence>
<comment type="caution">
    <text evidence="2">The sequence shown here is derived from an EMBL/GenBank/DDBJ whole genome shotgun (WGS) entry which is preliminary data.</text>
</comment>
<accession>A0AAD7TRL2</accession>
<dbReference type="EMBL" id="JAPEVG010000164">
    <property type="protein sequence ID" value="KAJ8475266.1"/>
    <property type="molecule type" value="Genomic_DNA"/>
</dbReference>
<reference evidence="2" key="1">
    <citation type="submission" date="2022-11" db="EMBL/GenBank/DDBJ databases">
        <title>Genome Sequence of Cubamyces cubensis.</title>
        <authorList>
            <person name="Buettner E."/>
        </authorList>
    </citation>
    <scope>NUCLEOTIDE SEQUENCE</scope>
    <source>
        <strain evidence="2">MPL-01</strain>
    </source>
</reference>
<evidence type="ECO:0000313" key="3">
    <source>
        <dbReference type="Proteomes" id="UP001215151"/>
    </source>
</evidence>
<gene>
    <name evidence="2" type="ORF">ONZ51_g6663</name>
</gene>
<protein>
    <submittedName>
        <fullName evidence="2">Uncharacterized protein</fullName>
    </submittedName>
</protein>
<keyword evidence="3" id="KW-1185">Reference proteome</keyword>
<proteinExistence type="predicted"/>